<dbReference type="InterPro" id="IPR011990">
    <property type="entry name" value="TPR-like_helical_dom_sf"/>
</dbReference>
<name>A0A6A6RZR8_9PLEO</name>
<feature type="repeat" description="PPR" evidence="2">
    <location>
        <begin position="493"/>
        <end position="527"/>
    </location>
</feature>
<dbReference type="EMBL" id="MU006786">
    <property type="protein sequence ID" value="KAF2639688.1"/>
    <property type="molecule type" value="Genomic_DNA"/>
</dbReference>
<dbReference type="InterPro" id="IPR002885">
    <property type="entry name" value="PPR_rpt"/>
</dbReference>
<protein>
    <recommendedName>
        <fullName evidence="4">Pentatricopeptide repeat-containing protein-mitochondrial domain-containing protein</fullName>
    </recommendedName>
</protein>
<dbReference type="PROSITE" id="PS51375">
    <property type="entry name" value="PPR"/>
    <property type="match status" value="2"/>
</dbReference>
<dbReference type="NCBIfam" id="TIGR00756">
    <property type="entry name" value="PPR"/>
    <property type="match status" value="1"/>
</dbReference>
<dbReference type="Gene3D" id="1.25.40.10">
    <property type="entry name" value="Tetratricopeptide repeat domain"/>
    <property type="match status" value="3"/>
</dbReference>
<dbReference type="OrthoDB" id="747253at2759"/>
<dbReference type="Pfam" id="PF13041">
    <property type="entry name" value="PPR_2"/>
    <property type="match status" value="1"/>
</dbReference>
<evidence type="ECO:0000313" key="5">
    <source>
        <dbReference type="EMBL" id="KAF2639688.1"/>
    </source>
</evidence>
<dbReference type="InterPro" id="IPR050667">
    <property type="entry name" value="PPR-containing_protein"/>
</dbReference>
<evidence type="ECO:0000256" key="3">
    <source>
        <dbReference type="SAM" id="MobiDB-lite"/>
    </source>
</evidence>
<evidence type="ECO:0000313" key="6">
    <source>
        <dbReference type="Proteomes" id="UP000799753"/>
    </source>
</evidence>
<dbReference type="Proteomes" id="UP000799753">
    <property type="component" value="Unassembled WGS sequence"/>
</dbReference>
<dbReference type="InterPro" id="IPR057027">
    <property type="entry name" value="TPR_mt"/>
</dbReference>
<evidence type="ECO:0000256" key="1">
    <source>
        <dbReference type="ARBA" id="ARBA00022737"/>
    </source>
</evidence>
<keyword evidence="6" id="KW-1185">Reference proteome</keyword>
<feature type="region of interest" description="Disordered" evidence="3">
    <location>
        <begin position="40"/>
        <end position="84"/>
    </location>
</feature>
<organism evidence="5 6">
    <name type="scientific">Massarina eburnea CBS 473.64</name>
    <dbReference type="NCBI Taxonomy" id="1395130"/>
    <lineage>
        <taxon>Eukaryota</taxon>
        <taxon>Fungi</taxon>
        <taxon>Dikarya</taxon>
        <taxon>Ascomycota</taxon>
        <taxon>Pezizomycotina</taxon>
        <taxon>Dothideomycetes</taxon>
        <taxon>Pleosporomycetidae</taxon>
        <taxon>Pleosporales</taxon>
        <taxon>Massarineae</taxon>
        <taxon>Massarinaceae</taxon>
        <taxon>Massarina</taxon>
    </lineage>
</organism>
<feature type="compositionally biased region" description="Basic and acidic residues" evidence="3">
    <location>
        <begin position="601"/>
        <end position="627"/>
    </location>
</feature>
<dbReference type="AlphaFoldDB" id="A0A6A6RZR8"/>
<reference evidence="5" key="1">
    <citation type="journal article" date="2020" name="Stud. Mycol.">
        <title>101 Dothideomycetes genomes: a test case for predicting lifestyles and emergence of pathogens.</title>
        <authorList>
            <person name="Haridas S."/>
            <person name="Albert R."/>
            <person name="Binder M."/>
            <person name="Bloem J."/>
            <person name="Labutti K."/>
            <person name="Salamov A."/>
            <person name="Andreopoulos B."/>
            <person name="Baker S."/>
            <person name="Barry K."/>
            <person name="Bills G."/>
            <person name="Bluhm B."/>
            <person name="Cannon C."/>
            <person name="Castanera R."/>
            <person name="Culley D."/>
            <person name="Daum C."/>
            <person name="Ezra D."/>
            <person name="Gonzalez J."/>
            <person name="Henrissat B."/>
            <person name="Kuo A."/>
            <person name="Liang C."/>
            <person name="Lipzen A."/>
            <person name="Lutzoni F."/>
            <person name="Magnuson J."/>
            <person name="Mondo S."/>
            <person name="Nolan M."/>
            <person name="Ohm R."/>
            <person name="Pangilinan J."/>
            <person name="Park H.-J."/>
            <person name="Ramirez L."/>
            <person name="Alfaro M."/>
            <person name="Sun H."/>
            <person name="Tritt A."/>
            <person name="Yoshinaga Y."/>
            <person name="Zwiers L.-H."/>
            <person name="Turgeon B."/>
            <person name="Goodwin S."/>
            <person name="Spatafora J."/>
            <person name="Crous P."/>
            <person name="Grigoriev I."/>
        </authorList>
    </citation>
    <scope>NUCLEOTIDE SEQUENCE</scope>
    <source>
        <strain evidence="5">CBS 473.64</strain>
    </source>
</reference>
<dbReference type="Pfam" id="PF23276">
    <property type="entry name" value="TPR_24"/>
    <property type="match status" value="1"/>
</dbReference>
<proteinExistence type="predicted"/>
<feature type="domain" description="Pentatricopeptide repeat-containing protein-mitochondrial" evidence="4">
    <location>
        <begin position="316"/>
        <end position="448"/>
    </location>
</feature>
<feature type="compositionally biased region" description="Polar residues" evidence="3">
    <location>
        <begin position="43"/>
        <end position="67"/>
    </location>
</feature>
<accession>A0A6A6RZR8</accession>
<dbReference type="PANTHER" id="PTHR47939:SF13">
    <property type="entry name" value="OS03G0201400 PROTEIN"/>
    <property type="match status" value="1"/>
</dbReference>
<evidence type="ECO:0000259" key="4">
    <source>
        <dbReference type="Pfam" id="PF23276"/>
    </source>
</evidence>
<evidence type="ECO:0000256" key="2">
    <source>
        <dbReference type="PROSITE-ProRule" id="PRU00708"/>
    </source>
</evidence>
<feature type="repeat" description="PPR" evidence="2">
    <location>
        <begin position="458"/>
        <end position="492"/>
    </location>
</feature>
<sequence>MPPRPIINDALWRCLCPRYTQLPASNGISSMSKGIAAARNRTPRCTASQPARQYRTANQPAGATDSSFPYDASLPQPRSGTANPHRSLKQAVALVHFTTPELYDRLRAAGTEGNYDEVMAIVRILIKDRNEQPNLFIYTAILHSFTNPQAVTAGAIRKILDEMEENGIDLDGRGAECALEALAVHPDYLLRMDILEYMKERWFSLSDRAHNFVVAGMLRDRLFEQALEKLEDMIRQRIKVEMWLWDKAMWILLEFGEVEEAFYVLSLRQGLGQDVKLSGVMWLQLLDYAGKRHQHDAVSLIWNSQVVLGYLKPPTGTCLNILSVAARAGDVKLATDVFRVLTERDTLLTSHHYEGLVECYLKASDLFSAISVILIMQDSKLRVVPEALHPLYTYLSSDKTRPMEAFKMLQELSHGGKKIPLVIVNTCMEACVAMHLGCLAEAVEMYKALHTVCKTGPNINTFNILFQGCSRSKRKELAMFLANEMIQLGIKPDSLTYDRLILLCLEVGDIDDALLYYEEMGNMNWLPRPGTWDTLIMKAINAGDSRAVAVLRDYKEKGGSQDRTSRLDLLASKKFKANGELWDDAFVEEGTEKKNAKKNAKKETENMDVRERGKGEGEGARRMDTAA</sequence>
<gene>
    <name evidence="5" type="ORF">P280DRAFT_470304</name>
</gene>
<keyword evidence="1" id="KW-0677">Repeat</keyword>
<dbReference type="PANTHER" id="PTHR47939">
    <property type="entry name" value="MEMBRANE-ASSOCIATED SALT-INDUCIBLE PROTEIN-LIKE"/>
    <property type="match status" value="1"/>
</dbReference>
<feature type="region of interest" description="Disordered" evidence="3">
    <location>
        <begin position="591"/>
        <end position="627"/>
    </location>
</feature>